<keyword evidence="2" id="KW-1185">Reference proteome</keyword>
<protein>
    <submittedName>
        <fullName evidence="1">Transporter PB1C11.03</fullName>
    </submittedName>
</protein>
<organism evidence="1 2">
    <name type="scientific">Apiospora rasikravindrae</name>
    <dbReference type="NCBI Taxonomy" id="990691"/>
    <lineage>
        <taxon>Eukaryota</taxon>
        <taxon>Fungi</taxon>
        <taxon>Dikarya</taxon>
        <taxon>Ascomycota</taxon>
        <taxon>Pezizomycotina</taxon>
        <taxon>Sordariomycetes</taxon>
        <taxon>Xylariomycetidae</taxon>
        <taxon>Amphisphaeriales</taxon>
        <taxon>Apiosporaceae</taxon>
        <taxon>Apiospora</taxon>
    </lineage>
</organism>
<dbReference type="EMBL" id="JAQQWK010000011">
    <property type="protein sequence ID" value="KAK8023880.1"/>
    <property type="molecule type" value="Genomic_DNA"/>
</dbReference>
<sequence>MGFEKEPRIASPEEKGKTVTEKYADVTLRLLEEHGDEFGPLTPEAEKKLRRKLYLRLMVLLSAINIMLFV</sequence>
<evidence type="ECO:0000313" key="2">
    <source>
        <dbReference type="Proteomes" id="UP001444661"/>
    </source>
</evidence>
<name>A0ABR1S120_9PEZI</name>
<comment type="caution">
    <text evidence="1">The sequence shown here is derived from an EMBL/GenBank/DDBJ whole genome shotgun (WGS) entry which is preliminary data.</text>
</comment>
<reference evidence="1 2" key="1">
    <citation type="submission" date="2023-01" db="EMBL/GenBank/DDBJ databases">
        <title>Analysis of 21 Apiospora genomes using comparative genomics revels a genus with tremendous synthesis potential of carbohydrate active enzymes and secondary metabolites.</title>
        <authorList>
            <person name="Sorensen T."/>
        </authorList>
    </citation>
    <scope>NUCLEOTIDE SEQUENCE [LARGE SCALE GENOMIC DNA]</scope>
    <source>
        <strain evidence="1 2">CBS 33761</strain>
    </source>
</reference>
<dbReference type="Proteomes" id="UP001444661">
    <property type="component" value="Unassembled WGS sequence"/>
</dbReference>
<evidence type="ECO:0000313" key="1">
    <source>
        <dbReference type="EMBL" id="KAK8023880.1"/>
    </source>
</evidence>
<gene>
    <name evidence="1" type="ORF">PG993_011946</name>
</gene>
<accession>A0ABR1S120</accession>
<proteinExistence type="predicted"/>